<dbReference type="Gene3D" id="3.10.10.10">
    <property type="entry name" value="HIV Type 1 Reverse Transcriptase, subunit A, domain 1"/>
    <property type="match status" value="1"/>
</dbReference>
<accession>A0AAE0R269</accession>
<dbReference type="SUPFAM" id="SSF56672">
    <property type="entry name" value="DNA/RNA polymerases"/>
    <property type="match status" value="1"/>
</dbReference>
<dbReference type="Pfam" id="PF00078">
    <property type="entry name" value="RVT_1"/>
    <property type="match status" value="1"/>
</dbReference>
<dbReference type="Proteomes" id="UP001274896">
    <property type="component" value="Unassembled WGS sequence"/>
</dbReference>
<dbReference type="InterPro" id="IPR000477">
    <property type="entry name" value="RT_dom"/>
</dbReference>
<gene>
    <name evidence="4" type="ORF">QTP70_013335</name>
</gene>
<dbReference type="GO" id="GO:0004523">
    <property type="term" value="F:RNA-DNA hybrid ribonuclease activity"/>
    <property type="evidence" value="ECO:0007669"/>
    <property type="project" value="UniProtKB-EC"/>
</dbReference>
<keyword evidence="5" id="KW-1185">Reference proteome</keyword>
<dbReference type="InterPro" id="IPR053134">
    <property type="entry name" value="RNA-dir_DNA_polymerase"/>
</dbReference>
<protein>
    <recommendedName>
        <fullName evidence="2">ribonuclease H</fullName>
        <ecNumber evidence="2">3.1.26.4</ecNumber>
    </recommendedName>
</protein>
<name>A0AAE0R269_9TELE</name>
<evidence type="ECO:0000313" key="5">
    <source>
        <dbReference type="Proteomes" id="UP001274896"/>
    </source>
</evidence>
<comment type="similarity">
    <text evidence="1">Belongs to the beta type-B retroviral polymerase family. HERV class-II K(HML-2) pol subfamily.</text>
</comment>
<organism evidence="4 5">
    <name type="scientific">Hemibagrus guttatus</name>
    <dbReference type="NCBI Taxonomy" id="175788"/>
    <lineage>
        <taxon>Eukaryota</taxon>
        <taxon>Metazoa</taxon>
        <taxon>Chordata</taxon>
        <taxon>Craniata</taxon>
        <taxon>Vertebrata</taxon>
        <taxon>Euteleostomi</taxon>
        <taxon>Actinopterygii</taxon>
        <taxon>Neopterygii</taxon>
        <taxon>Teleostei</taxon>
        <taxon>Ostariophysi</taxon>
        <taxon>Siluriformes</taxon>
        <taxon>Bagridae</taxon>
        <taxon>Hemibagrus</taxon>
    </lineage>
</organism>
<dbReference type="EMBL" id="JAUCMX010000007">
    <property type="protein sequence ID" value="KAK3539822.1"/>
    <property type="molecule type" value="Genomic_DNA"/>
</dbReference>
<comment type="caution">
    <text evidence="4">The sequence shown here is derived from an EMBL/GenBank/DDBJ whole genome shotgun (WGS) entry which is preliminary data.</text>
</comment>
<evidence type="ECO:0000259" key="3">
    <source>
        <dbReference type="Pfam" id="PF00078"/>
    </source>
</evidence>
<dbReference type="InterPro" id="IPR043128">
    <property type="entry name" value="Rev_trsase/Diguanyl_cyclase"/>
</dbReference>
<proteinExistence type="inferred from homology"/>
<evidence type="ECO:0000256" key="2">
    <source>
        <dbReference type="ARBA" id="ARBA00012180"/>
    </source>
</evidence>
<dbReference type="InterPro" id="IPR043502">
    <property type="entry name" value="DNA/RNA_pol_sf"/>
</dbReference>
<sequence>MWSTCVLLPPLFKVHYHLSFKVPFLNSKLAHHLLITCVPLTNIHSFIVYRSSDLLSGHGEPVPISDVLCQGKHIQYATHITISADEHSDINNLDFLPVKNRVNEDSFKYNFTICISNLFGNYYNVLQFAQTMEMYKLLGHGEPVPISGIIGHQVWIGYRTYHWFLCCAILSLDLFSDFCFCFPVIWIIVYDLACFPIVLFHIHIHVPSSGSVLLRGKKDGGLRPCIDYRGLNAITVCYPYPLPLVLASLEQLQGVRIFTKLDLRSVYNLVRIKEGDEWKTAFHTTRGHYEYLVMPYRLTGSSGISVFD</sequence>
<dbReference type="Gene3D" id="3.30.70.270">
    <property type="match status" value="1"/>
</dbReference>
<dbReference type="PANTHER" id="PTHR24559:SF440">
    <property type="entry name" value="RIBONUCLEASE H"/>
    <property type="match status" value="1"/>
</dbReference>
<dbReference type="CDD" id="cd01647">
    <property type="entry name" value="RT_LTR"/>
    <property type="match status" value="1"/>
</dbReference>
<feature type="domain" description="Reverse transcriptase" evidence="3">
    <location>
        <begin position="217"/>
        <end position="296"/>
    </location>
</feature>
<dbReference type="PANTHER" id="PTHR24559">
    <property type="entry name" value="TRANSPOSON TY3-I GAG-POL POLYPROTEIN"/>
    <property type="match status" value="1"/>
</dbReference>
<evidence type="ECO:0000313" key="4">
    <source>
        <dbReference type="EMBL" id="KAK3539822.1"/>
    </source>
</evidence>
<evidence type="ECO:0000256" key="1">
    <source>
        <dbReference type="ARBA" id="ARBA00010879"/>
    </source>
</evidence>
<dbReference type="AlphaFoldDB" id="A0AAE0R269"/>
<dbReference type="EC" id="3.1.26.4" evidence="2"/>
<reference evidence="4" key="1">
    <citation type="submission" date="2023-06" db="EMBL/GenBank/DDBJ databases">
        <title>Male Hemibagrus guttatus genome.</title>
        <authorList>
            <person name="Bian C."/>
        </authorList>
    </citation>
    <scope>NUCLEOTIDE SEQUENCE</scope>
    <source>
        <strain evidence="4">Male_cb2023</strain>
        <tissue evidence="4">Muscle</tissue>
    </source>
</reference>